<dbReference type="Proteomes" id="UP001163336">
    <property type="component" value="Chromosome"/>
</dbReference>
<evidence type="ECO:0000256" key="1">
    <source>
        <dbReference type="SAM" id="Phobius"/>
    </source>
</evidence>
<protein>
    <recommendedName>
        <fullName evidence="4">DUF2784 domain-containing protein</fullName>
    </recommendedName>
</protein>
<accession>A0ABM8C851</accession>
<name>A0ABM8C851_9BURK</name>
<keyword evidence="3" id="KW-1185">Reference proteome</keyword>
<keyword evidence="1" id="KW-0812">Transmembrane</keyword>
<evidence type="ECO:0008006" key="4">
    <source>
        <dbReference type="Google" id="ProtNLM"/>
    </source>
</evidence>
<feature type="transmembrane region" description="Helical" evidence="1">
    <location>
        <begin position="41"/>
        <end position="60"/>
    </location>
</feature>
<dbReference type="EMBL" id="AP026966">
    <property type="protein sequence ID" value="BDT59417.1"/>
    <property type="molecule type" value="Genomic_DNA"/>
</dbReference>
<dbReference type="Pfam" id="PF10861">
    <property type="entry name" value="DUF2784"/>
    <property type="match status" value="1"/>
</dbReference>
<keyword evidence="1" id="KW-0472">Membrane</keyword>
<dbReference type="InterPro" id="IPR021218">
    <property type="entry name" value="DUF2784"/>
</dbReference>
<reference evidence="2" key="1">
    <citation type="submission" date="2022-11" db="EMBL/GenBank/DDBJ databases">
        <title>Isolation and characterization of PLA-degrading bacterium Massilia sp. from Antarctic soil.</title>
        <authorList>
            <person name="Sato K."/>
            <person name="Gomez-Fuentes C."/>
            <person name="Ahmad S.A."/>
            <person name="Zulkharnain A."/>
        </authorList>
    </citation>
    <scope>NUCLEOTIDE SEQUENCE</scope>
    <source>
        <strain evidence="2">N-3</strain>
    </source>
</reference>
<organism evidence="2 3">
    <name type="scientific">Massilia varians</name>
    <dbReference type="NCBI Taxonomy" id="457921"/>
    <lineage>
        <taxon>Bacteria</taxon>
        <taxon>Pseudomonadati</taxon>
        <taxon>Pseudomonadota</taxon>
        <taxon>Betaproteobacteria</taxon>
        <taxon>Burkholderiales</taxon>
        <taxon>Oxalobacteraceae</taxon>
        <taxon>Telluria group</taxon>
        <taxon>Massilia</taxon>
    </lineage>
</organism>
<keyword evidence="1" id="KW-1133">Transmembrane helix</keyword>
<dbReference type="RefSeq" id="WP_281908103.1">
    <property type="nucleotide sequence ID" value="NZ_AP026966.1"/>
</dbReference>
<gene>
    <name evidence="2" type="ORF">MasN3_29110</name>
</gene>
<sequence>MVYRFLADAVLLVHLGFILFVVFGALAVLRRPRLLPLHLAAAAWGFGIEVLGGVCPLTYLEYRVRLLAGESGYSGGFIDRYLLPLIYPGEMTRGLQLGLAAGVLVINGLLYAWILRARRRSMPS</sequence>
<proteinExistence type="predicted"/>
<feature type="transmembrane region" description="Helical" evidence="1">
    <location>
        <begin position="6"/>
        <end position="29"/>
    </location>
</feature>
<evidence type="ECO:0000313" key="3">
    <source>
        <dbReference type="Proteomes" id="UP001163336"/>
    </source>
</evidence>
<feature type="transmembrane region" description="Helical" evidence="1">
    <location>
        <begin position="94"/>
        <end position="114"/>
    </location>
</feature>
<evidence type="ECO:0000313" key="2">
    <source>
        <dbReference type="EMBL" id="BDT59417.1"/>
    </source>
</evidence>